<dbReference type="InterPro" id="IPR019479">
    <property type="entry name" value="Peroxiredoxin_C"/>
</dbReference>
<feature type="active site" description="Cysteine sulfenic acid (-SOH) intermediate; for peroxidase activity" evidence="10">
    <location>
        <position position="48"/>
    </location>
</feature>
<feature type="region of interest" description="Disordered" evidence="11">
    <location>
        <begin position="192"/>
        <end position="215"/>
    </location>
</feature>
<dbReference type="CDD" id="cd03015">
    <property type="entry name" value="PRX_Typ2cys"/>
    <property type="match status" value="1"/>
</dbReference>
<evidence type="ECO:0000256" key="2">
    <source>
        <dbReference type="ARBA" id="ARBA00013017"/>
    </source>
</evidence>
<dbReference type="PANTHER" id="PTHR10681:SF128">
    <property type="entry name" value="THIOREDOXIN-DEPENDENT PEROXIDE REDUCTASE, MITOCHONDRIAL"/>
    <property type="match status" value="1"/>
</dbReference>
<keyword evidence="3 9" id="KW-0575">Peroxidase</keyword>
<dbReference type="Gene3D" id="3.40.30.10">
    <property type="entry name" value="Glutaredoxin"/>
    <property type="match status" value="1"/>
</dbReference>
<dbReference type="Pfam" id="PF10417">
    <property type="entry name" value="1-cysPrx_C"/>
    <property type="match status" value="1"/>
</dbReference>
<dbReference type="PANTHER" id="PTHR10681">
    <property type="entry name" value="THIOREDOXIN PEROXIDASE"/>
    <property type="match status" value="1"/>
</dbReference>
<sequence>MAVFVQRPAPAFTATAVVEGEFKEISLSEYLGQWVILFFYPMDFTFVCPTEILAFNDALPQFQALNGSVLGVSTDSQYSHFAWAQQPRKQGGIGPDLKLPLIADRNMKISKDYGVLIEEEGIALRGLFIIDPKGIVRQITINDLPVGRSVDETIRLLKAFQFVEEHGEVCPLGWTEGAKTIKPDPKGSMDYFSTVDDAATNGHANGSAKKRPRTN</sequence>
<accession>A0A0D0AWD3</accession>
<dbReference type="OrthoDB" id="185659at2759"/>
<dbReference type="FunCoup" id="A0A0D0AWD3">
    <property type="interactions" value="515"/>
</dbReference>
<dbReference type="InterPro" id="IPR050217">
    <property type="entry name" value="Peroxiredoxin"/>
</dbReference>
<organism evidence="13 14">
    <name type="scientific">Suillus luteus UH-Slu-Lm8-n1</name>
    <dbReference type="NCBI Taxonomy" id="930992"/>
    <lineage>
        <taxon>Eukaryota</taxon>
        <taxon>Fungi</taxon>
        <taxon>Dikarya</taxon>
        <taxon>Basidiomycota</taxon>
        <taxon>Agaricomycotina</taxon>
        <taxon>Agaricomycetes</taxon>
        <taxon>Agaricomycetidae</taxon>
        <taxon>Boletales</taxon>
        <taxon>Suillineae</taxon>
        <taxon>Suillaceae</taxon>
        <taxon>Suillus</taxon>
    </lineage>
</organism>
<evidence type="ECO:0000256" key="1">
    <source>
        <dbReference type="ARBA" id="ARBA00009796"/>
    </source>
</evidence>
<evidence type="ECO:0000313" key="14">
    <source>
        <dbReference type="Proteomes" id="UP000054485"/>
    </source>
</evidence>
<dbReference type="InParanoid" id="A0A0D0AWD3"/>
<evidence type="ECO:0000256" key="5">
    <source>
        <dbReference type="ARBA" id="ARBA00023002"/>
    </source>
</evidence>
<dbReference type="HOGENOM" id="CLU_042529_21_1_1"/>
<dbReference type="InterPro" id="IPR013766">
    <property type="entry name" value="Thioredoxin_domain"/>
</dbReference>
<reference evidence="14" key="2">
    <citation type="submission" date="2015-01" db="EMBL/GenBank/DDBJ databases">
        <title>Evolutionary Origins and Diversification of the Mycorrhizal Mutualists.</title>
        <authorList>
            <consortium name="DOE Joint Genome Institute"/>
            <consortium name="Mycorrhizal Genomics Consortium"/>
            <person name="Kohler A."/>
            <person name="Kuo A."/>
            <person name="Nagy L.G."/>
            <person name="Floudas D."/>
            <person name="Copeland A."/>
            <person name="Barry K.W."/>
            <person name="Cichocki N."/>
            <person name="Veneault-Fourrey C."/>
            <person name="LaButti K."/>
            <person name="Lindquist E.A."/>
            <person name="Lipzen A."/>
            <person name="Lundell T."/>
            <person name="Morin E."/>
            <person name="Murat C."/>
            <person name="Riley R."/>
            <person name="Ohm R."/>
            <person name="Sun H."/>
            <person name="Tunlid A."/>
            <person name="Henrissat B."/>
            <person name="Grigoriev I.V."/>
            <person name="Hibbett D.S."/>
            <person name="Martin F."/>
        </authorList>
    </citation>
    <scope>NUCLEOTIDE SEQUENCE [LARGE SCALE GENOMIC DNA]</scope>
    <source>
        <strain evidence="14">UH-Slu-Lm8-n1</strain>
    </source>
</reference>
<dbReference type="EMBL" id="KN835551">
    <property type="protein sequence ID" value="KIK36188.1"/>
    <property type="molecule type" value="Genomic_DNA"/>
</dbReference>
<dbReference type="InterPro" id="IPR036249">
    <property type="entry name" value="Thioredoxin-like_sf"/>
</dbReference>
<dbReference type="Pfam" id="PF00578">
    <property type="entry name" value="AhpC-TSA"/>
    <property type="match status" value="1"/>
</dbReference>
<evidence type="ECO:0000256" key="10">
    <source>
        <dbReference type="PIRSR" id="PIRSR000239-1"/>
    </source>
</evidence>
<dbReference type="GO" id="GO:0033554">
    <property type="term" value="P:cellular response to stress"/>
    <property type="evidence" value="ECO:0007669"/>
    <property type="project" value="TreeGrafter"/>
</dbReference>
<evidence type="ECO:0000256" key="7">
    <source>
        <dbReference type="ARBA" id="ARBA00023284"/>
    </source>
</evidence>
<comment type="catalytic activity">
    <reaction evidence="8">
        <text>a hydroperoxide + [thioredoxin]-dithiol = an alcohol + [thioredoxin]-disulfide + H2O</text>
        <dbReference type="Rhea" id="RHEA:62620"/>
        <dbReference type="Rhea" id="RHEA-COMP:10698"/>
        <dbReference type="Rhea" id="RHEA-COMP:10700"/>
        <dbReference type="ChEBI" id="CHEBI:15377"/>
        <dbReference type="ChEBI" id="CHEBI:29950"/>
        <dbReference type="ChEBI" id="CHEBI:30879"/>
        <dbReference type="ChEBI" id="CHEBI:35924"/>
        <dbReference type="ChEBI" id="CHEBI:50058"/>
        <dbReference type="EC" id="1.11.1.24"/>
    </reaction>
</comment>
<dbReference type="FunFam" id="3.40.30.10:FF:000003">
    <property type="entry name" value="Peroxiredoxin 1"/>
    <property type="match status" value="1"/>
</dbReference>
<evidence type="ECO:0000256" key="8">
    <source>
        <dbReference type="ARBA" id="ARBA00049091"/>
    </source>
</evidence>
<dbReference type="InterPro" id="IPR000866">
    <property type="entry name" value="AhpC/TSA"/>
</dbReference>
<comment type="function">
    <text evidence="9">Thiol-specific peroxidase that catalyzes the reduction of hydrogen peroxide and organic hydroperoxides to water and alcohols, respectively.</text>
</comment>
<evidence type="ECO:0000256" key="9">
    <source>
        <dbReference type="PIRNR" id="PIRNR000239"/>
    </source>
</evidence>
<dbReference type="GO" id="GO:0008379">
    <property type="term" value="F:thioredoxin peroxidase activity"/>
    <property type="evidence" value="ECO:0007669"/>
    <property type="project" value="TreeGrafter"/>
</dbReference>
<dbReference type="GO" id="GO:0005829">
    <property type="term" value="C:cytosol"/>
    <property type="evidence" value="ECO:0007669"/>
    <property type="project" value="TreeGrafter"/>
</dbReference>
<dbReference type="PIRSF" id="PIRSF000239">
    <property type="entry name" value="AHPC"/>
    <property type="match status" value="1"/>
</dbReference>
<dbReference type="AlphaFoldDB" id="A0A0D0AWD3"/>
<dbReference type="SUPFAM" id="SSF52833">
    <property type="entry name" value="Thioredoxin-like"/>
    <property type="match status" value="1"/>
</dbReference>
<evidence type="ECO:0000259" key="12">
    <source>
        <dbReference type="PROSITE" id="PS51352"/>
    </source>
</evidence>
<proteinExistence type="inferred from homology"/>
<gene>
    <name evidence="13" type="ORF">CY34DRAFT_811476</name>
</gene>
<keyword evidence="5 9" id="KW-0560">Oxidoreductase</keyword>
<keyword evidence="7 9" id="KW-0676">Redox-active center</keyword>
<dbReference type="EC" id="1.11.1.24" evidence="2"/>
<comment type="similarity">
    <text evidence="1">Belongs to the peroxiredoxin family. AhpC/Prx1 subfamily.</text>
</comment>
<dbReference type="PROSITE" id="PS51352">
    <property type="entry name" value="THIOREDOXIN_2"/>
    <property type="match status" value="1"/>
</dbReference>
<keyword evidence="14" id="KW-1185">Reference proteome</keyword>
<evidence type="ECO:0000256" key="3">
    <source>
        <dbReference type="ARBA" id="ARBA00022559"/>
    </source>
</evidence>
<evidence type="ECO:0000256" key="4">
    <source>
        <dbReference type="ARBA" id="ARBA00022862"/>
    </source>
</evidence>
<dbReference type="Proteomes" id="UP000054485">
    <property type="component" value="Unassembled WGS sequence"/>
</dbReference>
<protein>
    <recommendedName>
        <fullName evidence="2">thioredoxin-dependent peroxiredoxin</fullName>
        <ecNumber evidence="2">1.11.1.24</ecNumber>
    </recommendedName>
</protein>
<evidence type="ECO:0000313" key="13">
    <source>
        <dbReference type="EMBL" id="KIK36188.1"/>
    </source>
</evidence>
<feature type="domain" description="Thioredoxin" evidence="12">
    <location>
        <begin position="3"/>
        <end position="162"/>
    </location>
</feature>
<dbReference type="STRING" id="930992.A0A0D0AWD3"/>
<reference evidence="13 14" key="1">
    <citation type="submission" date="2014-04" db="EMBL/GenBank/DDBJ databases">
        <authorList>
            <consortium name="DOE Joint Genome Institute"/>
            <person name="Kuo A."/>
            <person name="Ruytinx J."/>
            <person name="Rineau F."/>
            <person name="Colpaert J."/>
            <person name="Kohler A."/>
            <person name="Nagy L.G."/>
            <person name="Floudas D."/>
            <person name="Copeland A."/>
            <person name="Barry K.W."/>
            <person name="Cichocki N."/>
            <person name="Veneault-Fourrey C."/>
            <person name="LaButti K."/>
            <person name="Lindquist E.A."/>
            <person name="Lipzen A."/>
            <person name="Lundell T."/>
            <person name="Morin E."/>
            <person name="Murat C."/>
            <person name="Sun H."/>
            <person name="Tunlid A."/>
            <person name="Henrissat B."/>
            <person name="Grigoriev I.V."/>
            <person name="Hibbett D.S."/>
            <person name="Martin F."/>
            <person name="Nordberg H.P."/>
            <person name="Cantor M.N."/>
            <person name="Hua S.X."/>
        </authorList>
    </citation>
    <scope>NUCLEOTIDE SEQUENCE [LARGE SCALE GENOMIC DNA]</scope>
    <source>
        <strain evidence="13 14">UH-Slu-Lm8-n1</strain>
    </source>
</reference>
<dbReference type="InterPro" id="IPR024706">
    <property type="entry name" value="Peroxiredoxin_AhpC-typ"/>
</dbReference>
<name>A0A0D0AWD3_9AGAM</name>
<dbReference type="GO" id="GO:0045454">
    <property type="term" value="P:cell redox homeostasis"/>
    <property type="evidence" value="ECO:0007669"/>
    <property type="project" value="TreeGrafter"/>
</dbReference>
<evidence type="ECO:0000256" key="11">
    <source>
        <dbReference type="SAM" id="MobiDB-lite"/>
    </source>
</evidence>
<evidence type="ECO:0000256" key="6">
    <source>
        <dbReference type="ARBA" id="ARBA00023157"/>
    </source>
</evidence>
<keyword evidence="4 9" id="KW-0049">Antioxidant</keyword>
<keyword evidence="6" id="KW-1015">Disulfide bond</keyword>
<dbReference type="GO" id="GO:0042744">
    <property type="term" value="P:hydrogen peroxide catabolic process"/>
    <property type="evidence" value="ECO:0007669"/>
    <property type="project" value="TreeGrafter"/>
</dbReference>
<dbReference type="GO" id="GO:0006979">
    <property type="term" value="P:response to oxidative stress"/>
    <property type="evidence" value="ECO:0007669"/>
    <property type="project" value="TreeGrafter"/>
</dbReference>